<evidence type="ECO:0008006" key="4">
    <source>
        <dbReference type="Google" id="ProtNLM"/>
    </source>
</evidence>
<dbReference type="AlphaFoldDB" id="A0A9J6Q0C9"/>
<feature type="signal peptide" evidence="1">
    <location>
        <begin position="1"/>
        <end position="19"/>
    </location>
</feature>
<organism evidence="2 3">
    <name type="scientific">Silvania hatchlandensis</name>
    <dbReference type="NCBI Taxonomy" id="2926469"/>
    <lineage>
        <taxon>Bacteria</taxon>
        <taxon>Pseudomonadati</taxon>
        <taxon>Pseudomonadota</taxon>
        <taxon>Gammaproteobacteria</taxon>
        <taxon>Enterobacterales</taxon>
        <taxon>Enterobacteriaceae</taxon>
        <taxon>Silvania</taxon>
    </lineage>
</organism>
<dbReference type="EMBL" id="JAMGZK010000044">
    <property type="protein sequence ID" value="MCU6664284.1"/>
    <property type="molecule type" value="Genomic_DNA"/>
</dbReference>
<evidence type="ECO:0000313" key="3">
    <source>
        <dbReference type="Proteomes" id="UP001063816"/>
    </source>
</evidence>
<keyword evidence="1" id="KW-0732">Signal</keyword>
<protein>
    <recommendedName>
        <fullName evidence="4">Lipoprotein</fullName>
    </recommendedName>
</protein>
<proteinExistence type="predicted"/>
<evidence type="ECO:0000313" key="2">
    <source>
        <dbReference type="EMBL" id="MCU6664284.1"/>
    </source>
</evidence>
<name>A0A9J6Q0C9_9ENTR</name>
<dbReference type="Proteomes" id="UP001063816">
    <property type="component" value="Unassembled WGS sequence"/>
</dbReference>
<keyword evidence="3" id="KW-1185">Reference proteome</keyword>
<dbReference type="RefSeq" id="WP_271281992.1">
    <property type="nucleotide sequence ID" value="NZ_JAMGZK010000044.1"/>
</dbReference>
<evidence type="ECO:0000256" key="1">
    <source>
        <dbReference type="SAM" id="SignalP"/>
    </source>
</evidence>
<dbReference type="PROSITE" id="PS51257">
    <property type="entry name" value="PROKAR_LIPOPROTEIN"/>
    <property type="match status" value="1"/>
</dbReference>
<gene>
    <name evidence="2" type="ORF">M8014_08005</name>
</gene>
<reference evidence="2" key="1">
    <citation type="submission" date="2022-05" db="EMBL/GenBank/DDBJ databases">
        <title>Description of a novel species of Leclercia; Leclercia tamurae and the Proposal for a Novel Genus Silvania gen. nov. Containing Two Novel Species Silvania hatchlandensis sp. nov. and Silvania confinis sp. nov. Isolated from the Rhizosphere of Oak.</title>
        <authorList>
            <person name="Maddock D.W."/>
            <person name="Brady C.L."/>
            <person name="Denman S."/>
            <person name="Arnold D."/>
        </authorList>
    </citation>
    <scope>NUCLEOTIDE SEQUENCE</scope>
    <source>
        <strain evidence="2">H19S6</strain>
    </source>
</reference>
<accession>A0A9J6Q0C9</accession>
<comment type="caution">
    <text evidence="2">The sequence shown here is derived from an EMBL/GenBank/DDBJ whole genome shotgun (WGS) entry which is preliminary data.</text>
</comment>
<sequence>MRQLSVLCSLLLLSGCVVSSPQKSQYQAEYPNRQDIRSHSLYRFVTTPLKPGGDEYKGTDDLALLFYVSSKNAATVELRFNYPAKTLQATSLDAQNNALSQQTWALLDESAAKPTDSNSRHFWLTKDGVLRTQYKNCTPDMSVGCRWVDREMFITRSGDMAVQYAEGSAGMAFLVIPFYGSQKYLGIFPKVAGT</sequence>
<feature type="chain" id="PRO_5039893967" description="Lipoprotein" evidence="1">
    <location>
        <begin position="20"/>
        <end position="194"/>
    </location>
</feature>